<keyword evidence="4" id="KW-0378">Hydrolase</keyword>
<evidence type="ECO:0000256" key="3">
    <source>
        <dbReference type="ARBA" id="ARBA00022723"/>
    </source>
</evidence>
<protein>
    <submittedName>
        <fullName evidence="8">NUDIX domain-containing protein</fullName>
    </submittedName>
</protein>
<gene>
    <name evidence="8" type="ORF">ACFFP1_09765</name>
</gene>
<organism evidence="8 9">
    <name type="scientific">Arthrobacter ramosus</name>
    <dbReference type="NCBI Taxonomy" id="1672"/>
    <lineage>
        <taxon>Bacteria</taxon>
        <taxon>Bacillati</taxon>
        <taxon>Actinomycetota</taxon>
        <taxon>Actinomycetes</taxon>
        <taxon>Micrococcales</taxon>
        <taxon>Micrococcaceae</taxon>
        <taxon>Arthrobacter</taxon>
    </lineage>
</organism>
<keyword evidence="6" id="KW-0464">Manganese</keyword>
<dbReference type="PANTHER" id="PTHR12318">
    <property type="entry name" value="TESTOSTERONE-REGULATED PROTEIN RP2"/>
    <property type="match status" value="1"/>
</dbReference>
<evidence type="ECO:0000256" key="2">
    <source>
        <dbReference type="ARBA" id="ARBA00001946"/>
    </source>
</evidence>
<dbReference type="Pfam" id="PF00293">
    <property type="entry name" value="NUDIX"/>
    <property type="match status" value="1"/>
</dbReference>
<comment type="cofactor">
    <cofactor evidence="2">
        <name>Mg(2+)</name>
        <dbReference type="ChEBI" id="CHEBI:18420"/>
    </cofactor>
</comment>
<evidence type="ECO:0000259" key="7">
    <source>
        <dbReference type="PROSITE" id="PS51462"/>
    </source>
</evidence>
<accession>A0ABV5Y0T3</accession>
<evidence type="ECO:0000256" key="1">
    <source>
        <dbReference type="ARBA" id="ARBA00001936"/>
    </source>
</evidence>
<comment type="cofactor">
    <cofactor evidence="1">
        <name>Mn(2+)</name>
        <dbReference type="ChEBI" id="CHEBI:29035"/>
    </cofactor>
</comment>
<dbReference type="PROSITE" id="PS51462">
    <property type="entry name" value="NUDIX"/>
    <property type="match status" value="1"/>
</dbReference>
<dbReference type="CDD" id="cd18870">
    <property type="entry name" value="NUDIX_AcylCoAdiphos_Nudt19"/>
    <property type="match status" value="1"/>
</dbReference>
<proteinExistence type="predicted"/>
<dbReference type="RefSeq" id="WP_234750974.1">
    <property type="nucleotide sequence ID" value="NZ_BAAAWN010000001.1"/>
</dbReference>
<keyword evidence="9" id="KW-1185">Reference proteome</keyword>
<feature type="domain" description="Nudix hydrolase" evidence="7">
    <location>
        <begin position="29"/>
        <end position="214"/>
    </location>
</feature>
<dbReference type="PANTHER" id="PTHR12318:SF0">
    <property type="entry name" value="ACYL-COENZYME A DIPHOSPHATASE NUDT19"/>
    <property type="match status" value="1"/>
</dbReference>
<keyword evidence="5" id="KW-0460">Magnesium</keyword>
<name>A0ABV5Y0T3_ARTRM</name>
<dbReference type="EMBL" id="JBHMBC010000014">
    <property type="protein sequence ID" value="MFB9819787.1"/>
    <property type="molecule type" value="Genomic_DNA"/>
</dbReference>
<dbReference type="InterPro" id="IPR039121">
    <property type="entry name" value="NUDT19"/>
</dbReference>
<evidence type="ECO:0000256" key="4">
    <source>
        <dbReference type="ARBA" id="ARBA00022801"/>
    </source>
</evidence>
<evidence type="ECO:0000313" key="9">
    <source>
        <dbReference type="Proteomes" id="UP001589702"/>
    </source>
</evidence>
<keyword evidence="3" id="KW-0479">Metal-binding</keyword>
<dbReference type="Gene3D" id="3.90.79.10">
    <property type="entry name" value="Nucleoside Triphosphate Pyrophosphohydrolase"/>
    <property type="match status" value="2"/>
</dbReference>
<comment type="caution">
    <text evidence="8">The sequence shown here is derived from an EMBL/GenBank/DDBJ whole genome shotgun (WGS) entry which is preliminary data.</text>
</comment>
<dbReference type="InterPro" id="IPR000086">
    <property type="entry name" value="NUDIX_hydrolase_dom"/>
</dbReference>
<dbReference type="SUPFAM" id="SSF55811">
    <property type="entry name" value="Nudix"/>
    <property type="match status" value="1"/>
</dbReference>
<dbReference type="InterPro" id="IPR015797">
    <property type="entry name" value="NUDIX_hydrolase-like_dom_sf"/>
</dbReference>
<evidence type="ECO:0000256" key="5">
    <source>
        <dbReference type="ARBA" id="ARBA00022842"/>
    </source>
</evidence>
<evidence type="ECO:0000256" key="6">
    <source>
        <dbReference type="ARBA" id="ARBA00023211"/>
    </source>
</evidence>
<reference evidence="8 9" key="1">
    <citation type="submission" date="2024-09" db="EMBL/GenBank/DDBJ databases">
        <authorList>
            <person name="Sun Q."/>
            <person name="Mori K."/>
        </authorList>
    </citation>
    <scope>NUCLEOTIDE SEQUENCE [LARGE SCALE GENOMIC DNA]</scope>
    <source>
        <strain evidence="8 9">JCM 1334</strain>
    </source>
</reference>
<sequence>MIQQNVTQQAGKGAVLAGIVEANSTTVAEPRLAASVILVREAPVYTIQSGPEVPADAGRGLEVFVQHRVSTMDFAAGMVVFPGGRVDQVDSSGWDFADDVVERHATAWHRSSIAVEPTSAGFNAGRVLAAAQREVFEEAGLKLDAATLRPWANWVTPADQPKRFDTYFYLACPLSGAEPKHQTTEASSSLWMPVRGILDAEAAGTLKLMPPTLALLDELLALGTVEAILAEDRDIMPVRPKPGALEEFFRLRRQPPSVAPEQP</sequence>
<dbReference type="Proteomes" id="UP001589702">
    <property type="component" value="Unassembled WGS sequence"/>
</dbReference>
<evidence type="ECO:0000313" key="8">
    <source>
        <dbReference type="EMBL" id="MFB9819787.1"/>
    </source>
</evidence>